<geneLocation type="chloroplast" evidence="1"/>
<accession>A0A482A7X0</accession>
<keyword evidence="1" id="KW-0150">Chloroplast</keyword>
<gene>
    <name evidence="1" type="primary">rps12</name>
</gene>
<name>A0A482A7X0_SELUN</name>
<dbReference type="EMBL" id="MG272483">
    <property type="protein sequence ID" value="QBL07891.1"/>
    <property type="molecule type" value="Genomic_DNA"/>
</dbReference>
<evidence type="ECO:0000313" key="1">
    <source>
        <dbReference type="EMBL" id="QBL07891.1"/>
    </source>
</evidence>
<reference evidence="1" key="1">
    <citation type="submission" date="2017-10" db="EMBL/GenBank/DDBJ databases">
        <authorList>
            <person name="Zhang H."/>
            <person name="Zhang X."/>
        </authorList>
    </citation>
    <scope>NUCLEOTIDE SEQUENCE</scope>
</reference>
<keyword evidence="1" id="KW-0687">Ribonucleoprotein</keyword>
<dbReference type="GO" id="GO:0005840">
    <property type="term" value="C:ribosome"/>
    <property type="evidence" value="ECO:0007669"/>
    <property type="project" value="UniProtKB-KW"/>
</dbReference>
<keyword evidence="1" id="KW-0934">Plastid</keyword>
<protein>
    <submittedName>
        <fullName evidence="1">Ribosomal protein S12</fullName>
    </submittedName>
</protein>
<dbReference type="AlphaFoldDB" id="A0A482A7X0"/>
<sequence length="35" mass="3948">MLTIQQLIVMKESEKADSNWYGIPCWPQCSGVCTS</sequence>
<dbReference type="GeneID" id="39713337"/>
<keyword evidence="1" id="KW-0689">Ribosomal protein</keyword>
<reference evidence="1" key="2">
    <citation type="journal article" date="2018" name="J. ISSAAS">
        <title>The Unique Evolutionary Trajectory 1 and Dynamic Conformations of DR and IR/DR-coexisting Plastomes of the Early Vascular Plant Selaginellaceae (Lycophyte).</title>
        <authorList>
            <person name="Zhang H.-R."/>
            <person name="Xiang Q.-P."/>
            <person name="Zhang X.-C."/>
        </authorList>
    </citation>
    <scope>NUCLEOTIDE SEQUENCE</scope>
</reference>
<proteinExistence type="predicted"/>
<organism evidence="1">
    <name type="scientific">Selaginella uncinata</name>
    <name type="common">Blue spike-moss</name>
    <name type="synonym">Lycopodium uncinatum</name>
    <dbReference type="NCBI Taxonomy" id="307165"/>
    <lineage>
        <taxon>Eukaryota</taxon>
        <taxon>Viridiplantae</taxon>
        <taxon>Streptophyta</taxon>
        <taxon>Embryophyta</taxon>
        <taxon>Tracheophyta</taxon>
        <taxon>Lycopodiopsida</taxon>
        <taxon>Selaginellales</taxon>
        <taxon>Selaginellaceae</taxon>
        <taxon>Selaginella</taxon>
    </lineage>
</organism>
<dbReference type="RefSeq" id="YP_009584192.1">
    <property type="nucleotide sequence ID" value="NC_041575.1"/>
</dbReference>